<evidence type="ECO:0000256" key="11">
    <source>
        <dbReference type="ARBA" id="ARBA00023128"/>
    </source>
</evidence>
<dbReference type="AlphaFoldDB" id="A0AAV5VVR2"/>
<comment type="catalytic activity">
    <reaction evidence="14">
        <text>Ca(2+)(in) = Ca(2+)(out)</text>
        <dbReference type="Rhea" id="RHEA:29671"/>
        <dbReference type="ChEBI" id="CHEBI:29108"/>
    </reaction>
</comment>
<comment type="function">
    <text evidence="15">Mitochondrial inner membrane calcium uniporter that mediates calcium uptake into mitochondria. Mitochondrial calcium homeostasis plays key roles in cellular physiology and regulates cell bioenergetics, cytoplasmic calcium signals and activation of cell death pathways.</text>
</comment>
<keyword evidence="13 15" id="KW-0407">Ion channel</keyword>
<keyword evidence="20" id="KW-1185">Reference proteome</keyword>
<evidence type="ECO:0000256" key="7">
    <source>
        <dbReference type="ARBA" id="ARBA00022792"/>
    </source>
</evidence>
<dbReference type="GO" id="GO:0005262">
    <property type="term" value="F:calcium channel activity"/>
    <property type="evidence" value="ECO:0007669"/>
    <property type="project" value="UniProtKB-UniRule"/>
</dbReference>
<proteinExistence type="inferred from homology"/>
<evidence type="ECO:0000256" key="17">
    <source>
        <dbReference type="SAM" id="SignalP"/>
    </source>
</evidence>
<dbReference type="GO" id="GO:0036444">
    <property type="term" value="P:calcium import into the mitochondrion"/>
    <property type="evidence" value="ECO:0007669"/>
    <property type="project" value="UniProtKB-ARBA"/>
</dbReference>
<evidence type="ECO:0000313" key="19">
    <source>
        <dbReference type="EMBL" id="GMT22062.1"/>
    </source>
</evidence>
<comment type="subcellular location">
    <subcellularLocation>
        <location evidence="1 15">Mitochondrion inner membrane</location>
        <topology evidence="1 15">Multi-pass membrane protein</topology>
    </subcellularLocation>
</comment>
<keyword evidence="4 15" id="KW-0109">Calcium transport</keyword>
<keyword evidence="7 15" id="KW-0999">Mitochondrion inner membrane</keyword>
<dbReference type="GO" id="GO:1990246">
    <property type="term" value="C:uniplex complex"/>
    <property type="evidence" value="ECO:0007669"/>
    <property type="project" value="TreeGrafter"/>
</dbReference>
<keyword evidence="8 15" id="KW-0106">Calcium</keyword>
<dbReference type="PANTHER" id="PTHR13462:SF10">
    <property type="entry name" value="CALCIUM UNIPORTER PROTEIN, MITOCHONDRIAL"/>
    <property type="match status" value="1"/>
</dbReference>
<dbReference type="PANTHER" id="PTHR13462">
    <property type="entry name" value="CALCIUM UNIPORTER PROTEIN, MITOCHONDRIAL"/>
    <property type="match status" value="1"/>
</dbReference>
<evidence type="ECO:0000256" key="16">
    <source>
        <dbReference type="SAM" id="Coils"/>
    </source>
</evidence>
<evidence type="ECO:0000256" key="14">
    <source>
        <dbReference type="ARBA" id="ARBA00036634"/>
    </source>
</evidence>
<dbReference type="EMBL" id="BTSY01000004">
    <property type="protein sequence ID" value="GMT22062.1"/>
    <property type="molecule type" value="Genomic_DNA"/>
</dbReference>
<feature type="chain" id="PRO_5043338539" description="Calcium uniporter protein" evidence="17">
    <location>
        <begin position="23"/>
        <end position="364"/>
    </location>
</feature>
<evidence type="ECO:0000256" key="2">
    <source>
        <dbReference type="ARBA" id="ARBA00005653"/>
    </source>
</evidence>
<protein>
    <recommendedName>
        <fullName evidence="15">Calcium uniporter protein</fullName>
    </recommendedName>
</protein>
<dbReference type="InterPro" id="IPR039055">
    <property type="entry name" value="MCU_fam"/>
</dbReference>
<feature type="non-terminal residue" evidence="19">
    <location>
        <position position="1"/>
    </location>
</feature>
<keyword evidence="10 15" id="KW-0406">Ion transport</keyword>
<keyword evidence="6" id="KW-0812">Transmembrane</keyword>
<keyword evidence="9" id="KW-1133">Transmembrane helix</keyword>
<evidence type="ECO:0000256" key="5">
    <source>
        <dbReference type="ARBA" id="ARBA00022673"/>
    </source>
</evidence>
<gene>
    <name evidence="19" type="ORF">PFISCL1PPCAC_13359</name>
</gene>
<dbReference type="InterPro" id="IPR006769">
    <property type="entry name" value="MCU_C"/>
</dbReference>
<evidence type="ECO:0000256" key="8">
    <source>
        <dbReference type="ARBA" id="ARBA00022837"/>
    </source>
</evidence>
<evidence type="ECO:0000256" key="12">
    <source>
        <dbReference type="ARBA" id="ARBA00023136"/>
    </source>
</evidence>
<dbReference type="Proteomes" id="UP001432322">
    <property type="component" value="Unassembled WGS sequence"/>
</dbReference>
<evidence type="ECO:0000256" key="4">
    <source>
        <dbReference type="ARBA" id="ARBA00022568"/>
    </source>
</evidence>
<evidence type="ECO:0000256" key="10">
    <source>
        <dbReference type="ARBA" id="ARBA00023065"/>
    </source>
</evidence>
<evidence type="ECO:0000256" key="13">
    <source>
        <dbReference type="ARBA" id="ARBA00023303"/>
    </source>
</evidence>
<sequence>QMPPSLLPRVPLSLLLTASSSSSSSSIAGCSSAATAWSSQRIRRSQGTLIKRFTSSRAVGIASPTQIKVQFRNGVPTLTVPLPSRREEPCLFPLRPLTENVGILCENMKTEDRGIDFAAVYTNDGIRLSSSSSLEHVLQMKTFRLRINDVLYDVTVEKPYGHVISSDEGLQKMDGLRETVSALHATLCLDEYKEERERRLARALEEAESQLEPMEKEKNRIAMDCDAHANRVMWGLFAVMGVQTGLFARLTWWEYSWDIMEPVTYFSTYLTVIGSAAYYMHTKQSFEYPIAKNRIFTKRFHKKAVLEGFDIDRYMAMVGRVEKLREELKRLRDPLFHHLPIPTLERFEETLLQEPTTTSLDKKQ</sequence>
<dbReference type="Pfam" id="PF04678">
    <property type="entry name" value="MCU"/>
    <property type="match status" value="1"/>
</dbReference>
<comment type="domain">
    <text evidence="15">The selectivity filter, in which calcium ions are arranged in single file, is composed of two acidic rings separated by one helical turn along the central axis of the channel pore.</text>
</comment>
<keyword evidence="11 15" id="KW-0496">Mitochondrion</keyword>
<keyword evidence="16" id="KW-0175">Coiled coil</keyword>
<organism evidence="19 20">
    <name type="scientific">Pristionchus fissidentatus</name>
    <dbReference type="NCBI Taxonomy" id="1538716"/>
    <lineage>
        <taxon>Eukaryota</taxon>
        <taxon>Metazoa</taxon>
        <taxon>Ecdysozoa</taxon>
        <taxon>Nematoda</taxon>
        <taxon>Chromadorea</taxon>
        <taxon>Rhabditida</taxon>
        <taxon>Rhabditina</taxon>
        <taxon>Diplogasteromorpha</taxon>
        <taxon>Diplogasteroidea</taxon>
        <taxon>Neodiplogasteridae</taxon>
        <taxon>Pristionchus</taxon>
    </lineage>
</organism>
<evidence type="ECO:0000313" key="20">
    <source>
        <dbReference type="Proteomes" id="UP001432322"/>
    </source>
</evidence>
<evidence type="ECO:0000256" key="3">
    <source>
        <dbReference type="ARBA" id="ARBA00022448"/>
    </source>
</evidence>
<reference evidence="19" key="1">
    <citation type="submission" date="2023-10" db="EMBL/GenBank/DDBJ databases">
        <title>Genome assembly of Pristionchus species.</title>
        <authorList>
            <person name="Yoshida K."/>
            <person name="Sommer R.J."/>
        </authorList>
    </citation>
    <scope>NUCLEOTIDE SEQUENCE</scope>
    <source>
        <strain evidence="19">RS5133</strain>
    </source>
</reference>
<evidence type="ECO:0000256" key="6">
    <source>
        <dbReference type="ARBA" id="ARBA00022692"/>
    </source>
</evidence>
<feature type="domain" description="Calcium uniporter protein C-terminal" evidence="18">
    <location>
        <begin position="111"/>
        <end position="316"/>
    </location>
</feature>
<keyword evidence="5 15" id="KW-0107">Calcium channel</keyword>
<evidence type="ECO:0000259" key="18">
    <source>
        <dbReference type="Pfam" id="PF04678"/>
    </source>
</evidence>
<evidence type="ECO:0000256" key="9">
    <source>
        <dbReference type="ARBA" id="ARBA00022989"/>
    </source>
</evidence>
<accession>A0AAV5VVR2</accession>
<evidence type="ECO:0000256" key="1">
    <source>
        <dbReference type="ARBA" id="ARBA00004448"/>
    </source>
</evidence>
<dbReference type="GO" id="GO:0015292">
    <property type="term" value="F:uniporter activity"/>
    <property type="evidence" value="ECO:0007669"/>
    <property type="project" value="UniProtKB-UniRule"/>
</dbReference>
<keyword evidence="3 15" id="KW-0813">Transport</keyword>
<name>A0AAV5VVR2_9BILA</name>
<feature type="coiled-coil region" evidence="16">
    <location>
        <begin position="197"/>
        <end position="224"/>
    </location>
</feature>
<keyword evidence="17" id="KW-0732">Signal</keyword>
<keyword evidence="12" id="KW-0472">Membrane</keyword>
<dbReference type="GO" id="GO:0051560">
    <property type="term" value="P:mitochondrial calcium ion homeostasis"/>
    <property type="evidence" value="ECO:0007669"/>
    <property type="project" value="UniProtKB-UniRule"/>
</dbReference>
<evidence type="ECO:0000256" key="15">
    <source>
        <dbReference type="RuleBase" id="RU367035"/>
    </source>
</evidence>
<comment type="similarity">
    <text evidence="2 15">Belongs to the MCU (TC 1.A.77) family.</text>
</comment>
<feature type="signal peptide" evidence="17">
    <location>
        <begin position="1"/>
        <end position="22"/>
    </location>
</feature>
<comment type="caution">
    <text evidence="19">The sequence shown here is derived from an EMBL/GenBank/DDBJ whole genome shotgun (WGS) entry which is preliminary data.</text>
</comment>